<protein>
    <submittedName>
        <fullName evidence="2">Uncharacterized protein</fullName>
    </submittedName>
</protein>
<evidence type="ECO:0000313" key="3">
    <source>
        <dbReference type="Proteomes" id="UP001501676"/>
    </source>
</evidence>
<organism evidence="2 3">
    <name type="scientific">Cryptosporangium minutisporangium</name>
    <dbReference type="NCBI Taxonomy" id="113569"/>
    <lineage>
        <taxon>Bacteria</taxon>
        <taxon>Bacillati</taxon>
        <taxon>Actinomycetota</taxon>
        <taxon>Actinomycetes</taxon>
        <taxon>Cryptosporangiales</taxon>
        <taxon>Cryptosporangiaceae</taxon>
        <taxon>Cryptosporangium</taxon>
    </lineage>
</organism>
<comment type="caution">
    <text evidence="2">The sequence shown here is derived from an EMBL/GenBank/DDBJ whole genome shotgun (WGS) entry which is preliminary data.</text>
</comment>
<sequence length="233" mass="25416">MNRPITQPVFATDTTDADLAGTDVGLTLPYPRPATLTELSPRLGQAVFLLDDGLAREALILGVAEEVNAVTAFLDGQVQIVPGHTRAIEITNPRLVLTLTRRALGQLLPAHRAAGERIDELTAELARIRDAHDTQLSEIRAYAVTAHQRGEICRAGLNHFLDRFGLGRYQPRHVVTFTITGDFEVTPGTDRSSWLTEQDVLAHLLVVTDRIDGVMEGTVTFQVSASASESDQE</sequence>
<dbReference type="RefSeq" id="WP_345728048.1">
    <property type="nucleotide sequence ID" value="NZ_BAAAYN010000015.1"/>
</dbReference>
<evidence type="ECO:0000256" key="1">
    <source>
        <dbReference type="SAM" id="Coils"/>
    </source>
</evidence>
<dbReference type="Proteomes" id="UP001501676">
    <property type="component" value="Unassembled WGS sequence"/>
</dbReference>
<name>A0ABP6SV23_9ACTN</name>
<accession>A0ABP6SV23</accession>
<keyword evidence="1" id="KW-0175">Coiled coil</keyword>
<reference evidence="3" key="1">
    <citation type="journal article" date="2019" name="Int. J. Syst. Evol. Microbiol.">
        <title>The Global Catalogue of Microorganisms (GCM) 10K type strain sequencing project: providing services to taxonomists for standard genome sequencing and annotation.</title>
        <authorList>
            <consortium name="The Broad Institute Genomics Platform"/>
            <consortium name="The Broad Institute Genome Sequencing Center for Infectious Disease"/>
            <person name="Wu L."/>
            <person name="Ma J."/>
        </authorList>
    </citation>
    <scope>NUCLEOTIDE SEQUENCE [LARGE SCALE GENOMIC DNA]</scope>
    <source>
        <strain evidence="3">JCM 9458</strain>
    </source>
</reference>
<feature type="coiled-coil region" evidence="1">
    <location>
        <begin position="111"/>
        <end position="138"/>
    </location>
</feature>
<keyword evidence="3" id="KW-1185">Reference proteome</keyword>
<dbReference type="EMBL" id="BAAAYN010000015">
    <property type="protein sequence ID" value="GAA3386318.1"/>
    <property type="molecule type" value="Genomic_DNA"/>
</dbReference>
<proteinExistence type="predicted"/>
<evidence type="ECO:0000313" key="2">
    <source>
        <dbReference type="EMBL" id="GAA3386318.1"/>
    </source>
</evidence>
<gene>
    <name evidence="2" type="ORF">GCM10020369_23170</name>
</gene>